<dbReference type="NCBIfam" id="NF005928">
    <property type="entry name" value="PRK07945.1"/>
    <property type="match status" value="1"/>
</dbReference>
<dbReference type="Pfam" id="PF14716">
    <property type="entry name" value="HHH_8"/>
    <property type="match status" value="1"/>
</dbReference>
<dbReference type="SUPFAM" id="SSF47802">
    <property type="entry name" value="DNA polymerase beta, N-terminal domain-like"/>
    <property type="match status" value="1"/>
</dbReference>
<evidence type="ECO:0000313" key="3">
    <source>
        <dbReference type="Proteomes" id="UP000019753"/>
    </source>
</evidence>
<comment type="caution">
    <text evidence="2">The sequence shown here is derived from an EMBL/GenBank/DDBJ whole genome shotgun (WGS) entry which is preliminary data.</text>
</comment>
<dbReference type="InterPro" id="IPR003141">
    <property type="entry name" value="Pol/His_phosphatase_N"/>
</dbReference>
<dbReference type="Gene3D" id="1.10.150.110">
    <property type="entry name" value="DNA polymerase beta, N-terminal domain-like"/>
    <property type="match status" value="1"/>
</dbReference>
<dbReference type="PANTHER" id="PTHR36928:SF1">
    <property type="entry name" value="PHOSPHATASE YCDX-RELATED"/>
    <property type="match status" value="1"/>
</dbReference>
<keyword evidence="3" id="KW-1185">Reference proteome</keyword>
<evidence type="ECO:0000259" key="1">
    <source>
        <dbReference type="SMART" id="SM00481"/>
    </source>
</evidence>
<dbReference type="EMBL" id="AXCW01000357">
    <property type="protein sequence ID" value="EYR62029.1"/>
    <property type="molecule type" value="Genomic_DNA"/>
</dbReference>
<dbReference type="RefSeq" id="WP_034229046.1">
    <property type="nucleotide sequence ID" value="NZ_AXCW01000357.1"/>
</dbReference>
<name>A0A021VLC1_9CELL</name>
<gene>
    <name evidence="2" type="ORF">N866_12675</name>
</gene>
<dbReference type="Proteomes" id="UP000019753">
    <property type="component" value="Unassembled WGS sequence"/>
</dbReference>
<organism evidence="2 3">
    <name type="scientific">Actinotalea ferrariae CF5-4</name>
    <dbReference type="NCBI Taxonomy" id="948458"/>
    <lineage>
        <taxon>Bacteria</taxon>
        <taxon>Bacillati</taxon>
        <taxon>Actinomycetota</taxon>
        <taxon>Actinomycetes</taxon>
        <taxon>Micrococcales</taxon>
        <taxon>Cellulomonadaceae</taxon>
        <taxon>Actinotalea</taxon>
    </lineage>
</organism>
<dbReference type="GO" id="GO:0042578">
    <property type="term" value="F:phosphoric ester hydrolase activity"/>
    <property type="evidence" value="ECO:0007669"/>
    <property type="project" value="TreeGrafter"/>
</dbReference>
<reference evidence="2 3" key="1">
    <citation type="submission" date="2014-01" db="EMBL/GenBank/DDBJ databases">
        <title>Actinotalea ferrariae CF5-4.</title>
        <authorList>
            <person name="Chen F."/>
            <person name="Li Y."/>
            <person name="Wang G."/>
        </authorList>
    </citation>
    <scope>NUCLEOTIDE SEQUENCE [LARGE SCALE GENOMIC DNA]</scope>
    <source>
        <strain evidence="2 3">CF5-4</strain>
    </source>
</reference>
<dbReference type="AlphaFoldDB" id="A0A021VLC1"/>
<dbReference type="GO" id="GO:0005829">
    <property type="term" value="C:cytosol"/>
    <property type="evidence" value="ECO:0007669"/>
    <property type="project" value="TreeGrafter"/>
</dbReference>
<dbReference type="InterPro" id="IPR004013">
    <property type="entry name" value="PHP_dom"/>
</dbReference>
<dbReference type="CDD" id="cd07436">
    <property type="entry name" value="PHP_PolX"/>
    <property type="match status" value="1"/>
</dbReference>
<dbReference type="PANTHER" id="PTHR36928">
    <property type="entry name" value="PHOSPHATASE YCDX-RELATED"/>
    <property type="match status" value="1"/>
</dbReference>
<sequence length="351" mass="38415">MAAPDRDDVVGVLHRIAFLMERKQESTYRSRAYRAAGDTLRGLDDDAWRGHVRDGRWQELPGIGDRTAGVVTTVLAGEEPRVLADLEAELAERNRAATPAGQALRDRLRGDLHAHTDESDGGAPLADMALAAVEIGHEYQAITDHSPRLTVANGLSPARLRAQLERIDRLNTALAASAPRPFRVLSGIEVDVLDDGALDQEPELLRRLDVVVASVHSKLRMEREAMTRRMVAAVRQPWTDVLGHCTGQRVLGRPRPPSDFDPDAVFAACAEAQVAVEVNSRPDRQDPPDELLALAVEAGCLFTVDSDAHAPGQLDWLVDGCDRLAAHGVEPDRVVTTWPVERLLEWTGRHG</sequence>
<dbReference type="Gene3D" id="3.20.20.140">
    <property type="entry name" value="Metal-dependent hydrolases"/>
    <property type="match status" value="1"/>
</dbReference>
<dbReference type="FunFam" id="3.20.20.140:FF:000047">
    <property type="entry name" value="PHP domain-containing protein"/>
    <property type="match status" value="1"/>
</dbReference>
<feature type="domain" description="Polymerase/histidinol phosphatase N-terminal" evidence="1">
    <location>
        <begin position="110"/>
        <end position="194"/>
    </location>
</feature>
<dbReference type="InterPro" id="IPR010996">
    <property type="entry name" value="HHH_MUS81"/>
</dbReference>
<dbReference type="GO" id="GO:0008270">
    <property type="term" value="F:zinc ion binding"/>
    <property type="evidence" value="ECO:0007669"/>
    <property type="project" value="TreeGrafter"/>
</dbReference>
<dbReference type="InterPro" id="IPR047967">
    <property type="entry name" value="PolX_PHP"/>
</dbReference>
<dbReference type="SUPFAM" id="SSF89550">
    <property type="entry name" value="PHP domain-like"/>
    <property type="match status" value="1"/>
</dbReference>
<accession>A0A021VLC1</accession>
<dbReference type="Pfam" id="PF02811">
    <property type="entry name" value="PHP"/>
    <property type="match status" value="1"/>
</dbReference>
<dbReference type="InterPro" id="IPR050243">
    <property type="entry name" value="PHP_phosphatase"/>
</dbReference>
<evidence type="ECO:0000313" key="2">
    <source>
        <dbReference type="EMBL" id="EYR62029.1"/>
    </source>
</evidence>
<protein>
    <recommendedName>
        <fullName evidence="1">Polymerase/histidinol phosphatase N-terminal domain-containing protein</fullName>
    </recommendedName>
</protein>
<dbReference type="SMART" id="SM00481">
    <property type="entry name" value="POLIIIAc"/>
    <property type="match status" value="1"/>
</dbReference>
<proteinExistence type="predicted"/>
<dbReference type="InterPro" id="IPR016195">
    <property type="entry name" value="Pol/histidinol_Pase-like"/>
</dbReference>
<dbReference type="InterPro" id="IPR027421">
    <property type="entry name" value="DNA_pol_lamdba_lyase_dom_sf"/>
</dbReference>